<sequence>MRLRNVLSAHCRIILFLAMQELQGHRNCVQHKLISAVDPIFLRCRRRDPVIVYLVQCCGVRPVQPLDVRLAFALVALGLRVNNFNLFHVQNGGDTAMSNSAEYYGLVEEERGDGGGIGGSSRRVSFSREMETRGAETTSLLPTTIKRLVRAMEGATEMPVACTPRVTEGLRLVDDRFLTKMPGERCTPGVFETTGLRPIDGVGSDAVLQWRFFLPS</sequence>
<dbReference type="VEuPathDB" id="TriTrypDB:Tc_MARK_8737"/>
<dbReference type="VEuPathDB" id="TriTrypDB:C3747_76g106"/>
<protein>
    <submittedName>
        <fullName evidence="2">Uncharacterized protein</fullName>
    </submittedName>
</protein>
<feature type="signal peptide" evidence="1">
    <location>
        <begin position="1"/>
        <end position="24"/>
    </location>
</feature>
<evidence type="ECO:0000313" key="3">
    <source>
        <dbReference type="Proteomes" id="UP000246121"/>
    </source>
</evidence>
<dbReference type="VEuPathDB" id="TriTrypDB:TcCL_NonESM09849"/>
<evidence type="ECO:0000256" key="1">
    <source>
        <dbReference type="SAM" id="SignalP"/>
    </source>
</evidence>
<evidence type="ECO:0000313" key="2">
    <source>
        <dbReference type="EMBL" id="PWU89004.1"/>
    </source>
</evidence>
<accession>A0A2V2UY91</accession>
<dbReference type="VEuPathDB" id="TriTrypDB:TCSYLVIO_002724"/>
<dbReference type="VEuPathDB" id="TriTrypDB:BCY84_11142"/>
<name>A0A2V2UY91_TRYCR</name>
<dbReference type="VEuPathDB" id="TriTrypDB:TcCLB.504245.9"/>
<dbReference type="VEuPathDB" id="TriTrypDB:C4B63_64g75"/>
<comment type="caution">
    <text evidence="2">The sequence shown here is derived from an EMBL/GenBank/DDBJ whole genome shotgun (WGS) entry which is preliminary data.</text>
</comment>
<proteinExistence type="predicted"/>
<dbReference type="AlphaFoldDB" id="A0A2V2UY91"/>
<keyword evidence="1" id="KW-0732">Signal</keyword>
<organism evidence="2 3">
    <name type="scientific">Trypanosoma cruzi</name>
    <dbReference type="NCBI Taxonomy" id="5693"/>
    <lineage>
        <taxon>Eukaryota</taxon>
        <taxon>Discoba</taxon>
        <taxon>Euglenozoa</taxon>
        <taxon>Kinetoplastea</taxon>
        <taxon>Metakinetoplastina</taxon>
        <taxon>Trypanosomatida</taxon>
        <taxon>Trypanosomatidae</taxon>
        <taxon>Trypanosoma</taxon>
        <taxon>Schizotrypanum</taxon>
    </lineage>
</organism>
<dbReference type="VEuPathDB" id="TriTrypDB:TcCLB.399389.10"/>
<feature type="chain" id="PRO_5015911753" evidence="1">
    <location>
        <begin position="25"/>
        <end position="216"/>
    </location>
</feature>
<dbReference type="VEuPathDB" id="TriTrypDB:TcG_13095"/>
<dbReference type="VEuPathDB" id="TriTrypDB:ECC02_000621"/>
<dbReference type="EMBL" id="PRFA01000064">
    <property type="protein sequence ID" value="PWU89004.1"/>
    <property type="molecule type" value="Genomic_DNA"/>
</dbReference>
<gene>
    <name evidence="2" type="ORF">C4B63_64g75</name>
</gene>
<dbReference type="VEuPathDB" id="TriTrypDB:TcBrA4_0024300"/>
<reference evidence="2 3" key="1">
    <citation type="journal article" date="2018" name="Microb. Genom.">
        <title>Expanding an expanded genome: long-read sequencing of Trypanosoma cruzi.</title>
        <authorList>
            <person name="Berna L."/>
            <person name="Rodriguez M."/>
            <person name="Chiribao M.L."/>
            <person name="Parodi-Talice A."/>
            <person name="Pita S."/>
            <person name="Rijo G."/>
            <person name="Alvarez-Valin F."/>
            <person name="Robello C."/>
        </authorList>
    </citation>
    <scope>NUCLEOTIDE SEQUENCE [LARGE SCALE GENOMIC DNA]</scope>
    <source>
        <strain evidence="2 3">Dm28c</strain>
    </source>
</reference>
<dbReference type="Proteomes" id="UP000246121">
    <property type="component" value="Unassembled WGS sequence"/>
</dbReference>